<protein>
    <submittedName>
        <fullName evidence="1">Uncharacterized protein</fullName>
    </submittedName>
</protein>
<accession>A0A2A2JUJ7</accession>
<dbReference type="AlphaFoldDB" id="A0A2A2JUJ7"/>
<name>A0A2A2JUJ7_9BILA</name>
<dbReference type="EMBL" id="LIAE01010215">
    <property type="protein sequence ID" value="PAV65252.1"/>
    <property type="molecule type" value="Genomic_DNA"/>
</dbReference>
<gene>
    <name evidence="1" type="ORF">WR25_06656</name>
</gene>
<comment type="caution">
    <text evidence="1">The sequence shown here is derived from an EMBL/GenBank/DDBJ whole genome shotgun (WGS) entry which is preliminary data.</text>
</comment>
<dbReference type="Proteomes" id="UP000218231">
    <property type="component" value="Unassembled WGS sequence"/>
</dbReference>
<evidence type="ECO:0000313" key="1">
    <source>
        <dbReference type="EMBL" id="PAV65252.1"/>
    </source>
</evidence>
<reference evidence="1 2" key="1">
    <citation type="journal article" date="2017" name="Curr. Biol.">
        <title>Genome architecture and evolution of a unichromosomal asexual nematode.</title>
        <authorList>
            <person name="Fradin H."/>
            <person name="Zegar C."/>
            <person name="Gutwein M."/>
            <person name="Lucas J."/>
            <person name="Kovtun M."/>
            <person name="Corcoran D."/>
            <person name="Baugh L.R."/>
            <person name="Kiontke K."/>
            <person name="Gunsalus K."/>
            <person name="Fitch D.H."/>
            <person name="Piano F."/>
        </authorList>
    </citation>
    <scope>NUCLEOTIDE SEQUENCE [LARGE SCALE GENOMIC DNA]</scope>
    <source>
        <strain evidence="1">PF1309</strain>
    </source>
</reference>
<proteinExistence type="predicted"/>
<keyword evidence="2" id="KW-1185">Reference proteome</keyword>
<organism evidence="1 2">
    <name type="scientific">Diploscapter pachys</name>
    <dbReference type="NCBI Taxonomy" id="2018661"/>
    <lineage>
        <taxon>Eukaryota</taxon>
        <taxon>Metazoa</taxon>
        <taxon>Ecdysozoa</taxon>
        <taxon>Nematoda</taxon>
        <taxon>Chromadorea</taxon>
        <taxon>Rhabditida</taxon>
        <taxon>Rhabditina</taxon>
        <taxon>Rhabditomorpha</taxon>
        <taxon>Rhabditoidea</taxon>
        <taxon>Rhabditidae</taxon>
        <taxon>Diploscapter</taxon>
    </lineage>
</organism>
<sequence>MTTSLSGFADFCLRGTIRDSIPSSTSLYIERSCASSIIIADIMSVSSSLSSTPSVMNRIFVFSDRLPS</sequence>
<evidence type="ECO:0000313" key="2">
    <source>
        <dbReference type="Proteomes" id="UP000218231"/>
    </source>
</evidence>